<dbReference type="AlphaFoldDB" id="A0A1H8GGH9"/>
<dbReference type="STRING" id="1166340.SAMN05192583_2756"/>
<keyword evidence="3" id="KW-1185">Reference proteome</keyword>
<gene>
    <name evidence="2" type="ORF">SAMN05192583_2756</name>
</gene>
<dbReference type="RefSeq" id="WP_139198092.1">
    <property type="nucleotide sequence ID" value="NZ_FOCF01000007.1"/>
</dbReference>
<dbReference type="EMBL" id="FOCF01000007">
    <property type="protein sequence ID" value="SEN43146.1"/>
    <property type="molecule type" value="Genomic_DNA"/>
</dbReference>
<name>A0A1H8GGH9_9SPHN</name>
<dbReference type="OrthoDB" id="7557132at2"/>
<sequence length="62" mass="7255">MTVNTSAERERQRFEHLVLGRPRPRQAPTKSAKKRKIRKPIVLAPGVEERRNRPRLDRSVGK</sequence>
<evidence type="ECO:0000313" key="3">
    <source>
        <dbReference type="Proteomes" id="UP000199206"/>
    </source>
</evidence>
<protein>
    <submittedName>
        <fullName evidence="2">Uncharacterized protein</fullName>
    </submittedName>
</protein>
<evidence type="ECO:0000256" key="1">
    <source>
        <dbReference type="SAM" id="MobiDB-lite"/>
    </source>
</evidence>
<organism evidence="2 3">
    <name type="scientific">Sphingomonas gellani</name>
    <dbReference type="NCBI Taxonomy" id="1166340"/>
    <lineage>
        <taxon>Bacteria</taxon>
        <taxon>Pseudomonadati</taxon>
        <taxon>Pseudomonadota</taxon>
        <taxon>Alphaproteobacteria</taxon>
        <taxon>Sphingomonadales</taxon>
        <taxon>Sphingomonadaceae</taxon>
        <taxon>Sphingomonas</taxon>
    </lineage>
</organism>
<feature type="region of interest" description="Disordered" evidence="1">
    <location>
        <begin position="20"/>
        <end position="62"/>
    </location>
</feature>
<accession>A0A1H8GGH9</accession>
<evidence type="ECO:0000313" key="2">
    <source>
        <dbReference type="EMBL" id="SEN43146.1"/>
    </source>
</evidence>
<reference evidence="3" key="1">
    <citation type="submission" date="2016-10" db="EMBL/GenBank/DDBJ databases">
        <authorList>
            <person name="Varghese N."/>
            <person name="Submissions S."/>
        </authorList>
    </citation>
    <scope>NUCLEOTIDE SEQUENCE [LARGE SCALE GENOMIC DNA]</scope>
    <source>
        <strain evidence="3">S6-262</strain>
    </source>
</reference>
<proteinExistence type="predicted"/>
<feature type="compositionally biased region" description="Basic and acidic residues" evidence="1">
    <location>
        <begin position="47"/>
        <end position="62"/>
    </location>
</feature>
<dbReference type="Proteomes" id="UP000199206">
    <property type="component" value="Unassembled WGS sequence"/>
</dbReference>